<feature type="binding site" evidence="9">
    <location>
        <position position="275"/>
    </location>
    <ligand>
        <name>Zn(2+)</name>
        <dbReference type="ChEBI" id="CHEBI:29105"/>
        <label>2</label>
    </ligand>
</feature>
<comment type="similarity">
    <text evidence="1 9">Belongs to the AP endonuclease 2 family.</text>
</comment>
<dbReference type="GO" id="GO:0008833">
    <property type="term" value="F:deoxyribonuclease IV (phage-T4-induced) activity"/>
    <property type="evidence" value="ECO:0007669"/>
    <property type="project" value="UniProtKB-UniRule"/>
</dbReference>
<dbReference type="Pfam" id="PF01261">
    <property type="entry name" value="AP_endonuc_2"/>
    <property type="match status" value="1"/>
</dbReference>
<evidence type="ECO:0000256" key="2">
    <source>
        <dbReference type="ARBA" id="ARBA00022722"/>
    </source>
</evidence>
<dbReference type="GO" id="GO:0008081">
    <property type="term" value="F:phosphoric diester hydrolase activity"/>
    <property type="evidence" value="ECO:0007669"/>
    <property type="project" value="TreeGrafter"/>
</dbReference>
<evidence type="ECO:0000259" key="10">
    <source>
        <dbReference type="Pfam" id="PF01261"/>
    </source>
</evidence>
<evidence type="ECO:0000256" key="3">
    <source>
        <dbReference type="ARBA" id="ARBA00022723"/>
    </source>
</evidence>
<evidence type="ECO:0000256" key="8">
    <source>
        <dbReference type="ARBA" id="ARBA00023204"/>
    </source>
</evidence>
<gene>
    <name evidence="9" type="primary">nfo</name>
    <name evidence="11" type="ORF">MNODULE_17580</name>
</gene>
<dbReference type="InterPro" id="IPR001719">
    <property type="entry name" value="AP_endonuc_2"/>
</dbReference>
<proteinExistence type="inferred from homology"/>
<dbReference type="Gene3D" id="3.20.20.150">
    <property type="entry name" value="Divalent-metal-dependent TIM barrel enzymes"/>
    <property type="match status" value="1"/>
</dbReference>
<dbReference type="EC" id="3.1.21.2" evidence="9"/>
<feature type="binding site" evidence="9">
    <location>
        <position position="243"/>
    </location>
    <ligand>
        <name>Zn(2+)</name>
        <dbReference type="ChEBI" id="CHEBI:29105"/>
        <label>3</label>
    </ligand>
</feature>
<feature type="domain" description="Xylose isomerase-like TIM barrel" evidence="10">
    <location>
        <begin position="37"/>
        <end position="289"/>
    </location>
</feature>
<feature type="binding site" evidence="9">
    <location>
        <position position="245"/>
    </location>
    <ligand>
        <name>Zn(2+)</name>
        <dbReference type="ChEBI" id="CHEBI:29105"/>
        <label>3</label>
    </ligand>
</feature>
<dbReference type="InterPro" id="IPR013022">
    <property type="entry name" value="Xyl_isomerase-like_TIM-brl"/>
</dbReference>
<dbReference type="InterPro" id="IPR018246">
    <property type="entry name" value="AP_endonuc_F2_Zn_BS"/>
</dbReference>
<comment type="function">
    <text evidence="9">Endonuclease IV plays a role in DNA repair. It cleaves phosphodiester bonds at apurinic or apyrimidinic (AP) sites, generating a 3'-hydroxyl group and a 5'-terminal sugar phosphate.</text>
</comment>
<feature type="binding site" evidence="9">
    <location>
        <position position="122"/>
    </location>
    <ligand>
        <name>Zn(2+)</name>
        <dbReference type="ChEBI" id="CHEBI:29105"/>
        <label>1</label>
    </ligand>
</feature>
<dbReference type="EMBL" id="VTOW01000003">
    <property type="protein sequence ID" value="NKE72566.1"/>
    <property type="molecule type" value="Genomic_DNA"/>
</dbReference>
<protein>
    <recommendedName>
        <fullName evidence="9">Probable endonuclease 4</fullName>
        <ecNumber evidence="9">3.1.21.2</ecNumber>
    </recommendedName>
    <alternativeName>
        <fullName evidence="9">Endodeoxyribonuclease IV</fullName>
    </alternativeName>
    <alternativeName>
        <fullName evidence="9">Endonuclease IV</fullName>
    </alternativeName>
</protein>
<comment type="catalytic activity">
    <reaction evidence="9">
        <text>Endonucleolytic cleavage to 5'-phosphooligonucleotide end-products.</text>
        <dbReference type="EC" id="3.1.21.2"/>
    </reaction>
</comment>
<keyword evidence="12" id="KW-1185">Reference proteome</keyword>
<dbReference type="GO" id="GO:0006284">
    <property type="term" value="P:base-excision repair"/>
    <property type="evidence" value="ECO:0007669"/>
    <property type="project" value="TreeGrafter"/>
</dbReference>
<dbReference type="PANTHER" id="PTHR21445:SF0">
    <property type="entry name" value="APURINIC-APYRIMIDINIC ENDONUCLEASE"/>
    <property type="match status" value="1"/>
</dbReference>
<evidence type="ECO:0000313" key="12">
    <source>
        <dbReference type="Proteomes" id="UP000534783"/>
    </source>
</evidence>
<feature type="binding site" evidence="9">
    <location>
        <position position="159"/>
    </location>
    <ligand>
        <name>Zn(2+)</name>
        <dbReference type="ChEBI" id="CHEBI:29105"/>
        <label>2</label>
    </ligand>
</feature>
<dbReference type="NCBIfam" id="TIGR00587">
    <property type="entry name" value="nfo"/>
    <property type="match status" value="1"/>
</dbReference>
<sequence>MEEKLAKTDGKVEAKRPLLGAHMSVAGGLDQALYRGRTAGCDVIQIFSKNSNQWKAKPLTVEDIANFKKARLETGVFPAMVHSSYLINLCSDKEEEWKKSVEALHIEMERVEALEMPYLVLHPGSHLGAGEEVGISRAAEALNLLFQRTARFKMQILIELTAGQGSCIGSRFEEVGAIFDRIKAPERIGVCFDTCHVFAAGYDLRTETDYQETMAALDRAVGLGQVRAFHLNDCKKELGCRVDRHDHIGRGKMGTAPFSFLMNDPRFFGLPMVLETPKGKELKEDIQNLAILRNLQRR</sequence>
<reference evidence="11 12" key="1">
    <citation type="journal article" date="2020" name="Nature">
        <title>Bacterial chemolithoautotrophy via manganese oxidation.</title>
        <authorList>
            <person name="Yu H."/>
            <person name="Leadbetter J.R."/>
        </authorList>
    </citation>
    <scope>NUCLEOTIDE SEQUENCE [LARGE SCALE GENOMIC DNA]</scope>
    <source>
        <strain evidence="11 12">Mn-1</strain>
    </source>
</reference>
<accession>A0A7X6IC86</accession>
<dbReference type="InterPro" id="IPR036237">
    <property type="entry name" value="Xyl_isomerase-like_sf"/>
</dbReference>
<comment type="cofactor">
    <cofactor evidence="9">
        <name>Zn(2+)</name>
        <dbReference type="ChEBI" id="CHEBI:29105"/>
    </cofactor>
    <text evidence="9">Binds 3 Zn(2+) ions.</text>
</comment>
<keyword evidence="6 9" id="KW-0378">Hydrolase</keyword>
<keyword evidence="2 9" id="KW-0540">Nuclease</keyword>
<evidence type="ECO:0000256" key="4">
    <source>
        <dbReference type="ARBA" id="ARBA00022759"/>
    </source>
</evidence>
<feature type="binding site" evidence="9">
    <location>
        <position position="82"/>
    </location>
    <ligand>
        <name>Zn(2+)</name>
        <dbReference type="ChEBI" id="CHEBI:29105"/>
        <label>1</label>
    </ligand>
</feature>
<keyword evidence="7 9" id="KW-0862">Zinc</keyword>
<dbReference type="GO" id="GO:0003906">
    <property type="term" value="F:DNA-(apurinic or apyrimidinic site) endonuclease activity"/>
    <property type="evidence" value="ECO:0007669"/>
    <property type="project" value="TreeGrafter"/>
</dbReference>
<dbReference type="CDD" id="cd00019">
    <property type="entry name" value="AP2Ec"/>
    <property type="match status" value="1"/>
</dbReference>
<dbReference type="PANTHER" id="PTHR21445">
    <property type="entry name" value="ENDONUCLEASE IV ENDODEOXYRIBONUCLEASE IV"/>
    <property type="match status" value="1"/>
</dbReference>
<dbReference type="GO" id="GO:0008270">
    <property type="term" value="F:zinc ion binding"/>
    <property type="evidence" value="ECO:0007669"/>
    <property type="project" value="UniProtKB-UniRule"/>
</dbReference>
<feature type="binding site" evidence="9">
    <location>
        <position position="230"/>
    </location>
    <ligand>
        <name>Zn(2+)</name>
        <dbReference type="ChEBI" id="CHEBI:29105"/>
        <label>2</label>
    </ligand>
</feature>
<dbReference type="GO" id="GO:0003677">
    <property type="term" value="F:DNA binding"/>
    <property type="evidence" value="ECO:0007669"/>
    <property type="project" value="InterPro"/>
</dbReference>
<name>A0A7X6IC86_9BACT</name>
<dbReference type="AlphaFoldDB" id="A0A7X6IC86"/>
<feature type="binding site" evidence="9">
    <location>
        <position position="193"/>
    </location>
    <ligand>
        <name>Zn(2+)</name>
        <dbReference type="ChEBI" id="CHEBI:29105"/>
        <label>2</label>
    </ligand>
</feature>
<evidence type="ECO:0000256" key="5">
    <source>
        <dbReference type="ARBA" id="ARBA00022763"/>
    </source>
</evidence>
<evidence type="ECO:0000256" key="7">
    <source>
        <dbReference type="ARBA" id="ARBA00022833"/>
    </source>
</evidence>
<feature type="binding site" evidence="9">
    <location>
        <position position="196"/>
    </location>
    <ligand>
        <name>Zn(2+)</name>
        <dbReference type="ChEBI" id="CHEBI:29105"/>
        <label>3</label>
    </ligand>
</feature>
<evidence type="ECO:0000256" key="9">
    <source>
        <dbReference type="HAMAP-Rule" id="MF_00152"/>
    </source>
</evidence>
<dbReference type="Proteomes" id="UP000534783">
    <property type="component" value="Unassembled WGS sequence"/>
</dbReference>
<dbReference type="FunFam" id="3.20.20.150:FF:000001">
    <property type="entry name" value="Probable endonuclease 4"/>
    <property type="match status" value="1"/>
</dbReference>
<dbReference type="SMART" id="SM00518">
    <property type="entry name" value="AP2Ec"/>
    <property type="match status" value="1"/>
</dbReference>
<evidence type="ECO:0000313" key="11">
    <source>
        <dbReference type="EMBL" id="NKE72566.1"/>
    </source>
</evidence>
<dbReference type="PROSITE" id="PS51432">
    <property type="entry name" value="AP_NUCLEASE_F2_4"/>
    <property type="match status" value="1"/>
</dbReference>
<feature type="binding site" evidence="9">
    <location>
        <position position="159"/>
    </location>
    <ligand>
        <name>Zn(2+)</name>
        <dbReference type="ChEBI" id="CHEBI:29105"/>
        <label>1</label>
    </ligand>
</feature>
<keyword evidence="5 9" id="KW-0227">DNA damage</keyword>
<comment type="caution">
    <text evidence="11">The sequence shown here is derived from an EMBL/GenBank/DDBJ whole genome shotgun (WGS) entry which is preliminary data.</text>
</comment>
<keyword evidence="3 9" id="KW-0479">Metal-binding</keyword>
<dbReference type="PROSITE" id="PS00730">
    <property type="entry name" value="AP_NUCLEASE_F2_2"/>
    <property type="match status" value="1"/>
</dbReference>
<evidence type="ECO:0000256" key="6">
    <source>
        <dbReference type="ARBA" id="ARBA00022801"/>
    </source>
</evidence>
<keyword evidence="4 9" id="KW-0255">Endonuclease</keyword>
<dbReference type="HAMAP" id="MF_00152">
    <property type="entry name" value="Nfo"/>
    <property type="match status" value="1"/>
</dbReference>
<dbReference type="SUPFAM" id="SSF51658">
    <property type="entry name" value="Xylose isomerase-like"/>
    <property type="match status" value="1"/>
</dbReference>
<organism evidence="11 12">
    <name type="scientific">Candidatus Manganitrophus noduliformans</name>
    <dbReference type="NCBI Taxonomy" id="2606439"/>
    <lineage>
        <taxon>Bacteria</taxon>
        <taxon>Pseudomonadati</taxon>
        <taxon>Nitrospirota</taxon>
        <taxon>Nitrospiria</taxon>
        <taxon>Candidatus Troglogloeales</taxon>
        <taxon>Candidatus Manganitrophaceae</taxon>
        <taxon>Candidatus Manganitrophus</taxon>
    </lineage>
</organism>
<dbReference type="PROSITE" id="PS00729">
    <property type="entry name" value="AP_NUCLEASE_F2_1"/>
    <property type="match status" value="1"/>
</dbReference>
<evidence type="ECO:0000256" key="1">
    <source>
        <dbReference type="ARBA" id="ARBA00005340"/>
    </source>
</evidence>
<keyword evidence="8 9" id="KW-0234">DNA repair</keyword>